<dbReference type="RefSeq" id="WP_218392988.1">
    <property type="nucleotide sequence ID" value="NZ_JAHUZE010000003.1"/>
</dbReference>
<comment type="subunit">
    <text evidence="1">Homodimer.</text>
</comment>
<dbReference type="InterPro" id="IPR000888">
    <property type="entry name" value="RmlC-like"/>
</dbReference>
<dbReference type="NCBIfam" id="TIGR01221">
    <property type="entry name" value="rmlC"/>
    <property type="match status" value="1"/>
</dbReference>
<dbReference type="PANTHER" id="PTHR21047">
    <property type="entry name" value="DTDP-6-DEOXY-D-GLUCOSE-3,5 EPIMERASE"/>
    <property type="match status" value="1"/>
</dbReference>
<name>A0ABS6T5H7_9RHOB</name>
<dbReference type="GO" id="GO:0008830">
    <property type="term" value="F:dTDP-4-dehydrorhamnose 3,5-epimerase activity"/>
    <property type="evidence" value="ECO:0007669"/>
    <property type="project" value="UniProtKB-EC"/>
</dbReference>
<comment type="pathway">
    <text evidence="1">Carbohydrate biosynthesis; dTDP-L-rhamnose biosynthesis.</text>
</comment>
<keyword evidence="1 2" id="KW-0413">Isomerase</keyword>
<gene>
    <name evidence="2" type="primary">rfbC</name>
    <name evidence="2" type="ORF">KJP28_12760</name>
</gene>
<reference evidence="2 3" key="1">
    <citation type="submission" date="2021-05" db="EMBL/GenBank/DDBJ databases">
        <title>Culturable bacteria isolated from Daya Bay.</title>
        <authorList>
            <person name="Zheng W."/>
            <person name="Yu S."/>
            <person name="Huang Y."/>
        </authorList>
    </citation>
    <scope>NUCLEOTIDE SEQUENCE [LARGE SCALE GENOMIC DNA]</scope>
    <source>
        <strain evidence="2 3">DP4N28-5</strain>
    </source>
</reference>
<dbReference type="EMBL" id="JAHUZE010000003">
    <property type="protein sequence ID" value="MBV7379796.1"/>
    <property type="molecule type" value="Genomic_DNA"/>
</dbReference>
<proteinExistence type="inferred from homology"/>
<dbReference type="Pfam" id="PF00908">
    <property type="entry name" value="dTDP_sugar_isom"/>
    <property type="match status" value="1"/>
</dbReference>
<comment type="similarity">
    <text evidence="1">Belongs to the dTDP-4-dehydrorhamnose 3,5-epimerase family.</text>
</comment>
<evidence type="ECO:0000256" key="1">
    <source>
        <dbReference type="RuleBase" id="RU364069"/>
    </source>
</evidence>
<comment type="catalytic activity">
    <reaction evidence="1">
        <text>dTDP-4-dehydro-6-deoxy-alpha-D-glucose = dTDP-4-dehydro-beta-L-rhamnose</text>
        <dbReference type="Rhea" id="RHEA:16969"/>
        <dbReference type="ChEBI" id="CHEBI:57649"/>
        <dbReference type="ChEBI" id="CHEBI:62830"/>
        <dbReference type="EC" id="5.1.3.13"/>
    </reaction>
</comment>
<dbReference type="EC" id="5.1.3.13" evidence="1"/>
<dbReference type="CDD" id="cd00438">
    <property type="entry name" value="cupin_RmlC"/>
    <property type="match status" value="1"/>
</dbReference>
<dbReference type="PANTHER" id="PTHR21047:SF2">
    <property type="entry name" value="THYMIDINE DIPHOSPHO-4-KETO-RHAMNOSE 3,5-EPIMERASE"/>
    <property type="match status" value="1"/>
</dbReference>
<sequence>MRFTETPLSGAFVVEFDKIEDDRGYFGRAYCAREFEEHGLDPTIAQVNLSGNFAKGTIRGLHYQAPPHSEVKVMRCINGAIWDLIVDMRPDSPTYLKHFGIELSSENQKALYVPEQFAHAYLALTDGAQAFYSASAFYTPGAEGGLRYDDPALGIDWPIPVEIVSEKDASWPLLG</sequence>
<evidence type="ECO:0000313" key="3">
    <source>
        <dbReference type="Proteomes" id="UP000756530"/>
    </source>
</evidence>
<comment type="caution">
    <text evidence="2">The sequence shown here is derived from an EMBL/GenBank/DDBJ whole genome shotgun (WGS) entry which is preliminary data.</text>
</comment>
<protein>
    <recommendedName>
        <fullName evidence="1">dTDP-4-dehydrorhamnose 3,5-epimerase</fullName>
        <ecNumber evidence="1">5.1.3.13</ecNumber>
    </recommendedName>
    <alternativeName>
        <fullName evidence="1">Thymidine diphospho-4-keto-rhamnose 3,5-epimerase</fullName>
    </alternativeName>
</protein>
<dbReference type="Proteomes" id="UP000756530">
    <property type="component" value="Unassembled WGS sequence"/>
</dbReference>
<organism evidence="2 3">
    <name type="scientific">Maritimibacter dapengensis</name>
    <dbReference type="NCBI Taxonomy" id="2836868"/>
    <lineage>
        <taxon>Bacteria</taxon>
        <taxon>Pseudomonadati</taxon>
        <taxon>Pseudomonadota</taxon>
        <taxon>Alphaproteobacteria</taxon>
        <taxon>Rhodobacterales</taxon>
        <taxon>Roseobacteraceae</taxon>
        <taxon>Maritimibacter</taxon>
    </lineage>
</organism>
<accession>A0ABS6T5H7</accession>
<keyword evidence="3" id="KW-1185">Reference proteome</keyword>
<comment type="function">
    <text evidence="1">Catalyzes the epimerization of the C3' and C5'positions of dTDP-6-deoxy-D-xylo-4-hexulose, forming dTDP-6-deoxy-L-lyxo-4-hexulose.</text>
</comment>
<evidence type="ECO:0000313" key="2">
    <source>
        <dbReference type="EMBL" id="MBV7379796.1"/>
    </source>
</evidence>